<organism evidence="1 2">
    <name type="scientific">Blepharisma stoltei</name>
    <dbReference type="NCBI Taxonomy" id="1481888"/>
    <lineage>
        <taxon>Eukaryota</taxon>
        <taxon>Sar</taxon>
        <taxon>Alveolata</taxon>
        <taxon>Ciliophora</taxon>
        <taxon>Postciliodesmatophora</taxon>
        <taxon>Heterotrichea</taxon>
        <taxon>Heterotrichida</taxon>
        <taxon>Blepharismidae</taxon>
        <taxon>Blepharisma</taxon>
    </lineage>
</organism>
<dbReference type="InterPro" id="IPR016024">
    <property type="entry name" value="ARM-type_fold"/>
</dbReference>
<dbReference type="EMBL" id="CAJZBQ010000062">
    <property type="protein sequence ID" value="CAG9335233.1"/>
    <property type="molecule type" value="Genomic_DNA"/>
</dbReference>
<evidence type="ECO:0008006" key="3">
    <source>
        <dbReference type="Google" id="ProtNLM"/>
    </source>
</evidence>
<dbReference type="InterPro" id="IPR011989">
    <property type="entry name" value="ARM-like"/>
</dbReference>
<name>A0AAU9KB63_9CILI</name>
<gene>
    <name evidence="1" type="ORF">BSTOLATCC_MIC63710</name>
</gene>
<dbReference type="Gene3D" id="1.25.10.10">
    <property type="entry name" value="Leucine-rich Repeat Variant"/>
    <property type="match status" value="1"/>
</dbReference>
<evidence type="ECO:0000313" key="2">
    <source>
        <dbReference type="Proteomes" id="UP001162131"/>
    </source>
</evidence>
<protein>
    <recommendedName>
        <fullName evidence="3">Armadillo repeat-containing protein 7</fullName>
    </recommendedName>
</protein>
<reference evidence="1" key="1">
    <citation type="submission" date="2021-09" db="EMBL/GenBank/DDBJ databases">
        <authorList>
            <consortium name="AG Swart"/>
            <person name="Singh M."/>
            <person name="Singh A."/>
            <person name="Seah K."/>
            <person name="Emmerich C."/>
        </authorList>
    </citation>
    <scope>NUCLEOTIDE SEQUENCE</scope>
    <source>
        <strain evidence="1">ATCC30299</strain>
    </source>
</reference>
<comment type="caution">
    <text evidence="1">The sequence shown here is derived from an EMBL/GenBank/DDBJ whole genome shotgun (WGS) entry which is preliminary data.</text>
</comment>
<keyword evidence="2" id="KW-1185">Reference proteome</keyword>
<evidence type="ECO:0000313" key="1">
    <source>
        <dbReference type="EMBL" id="CAG9335233.1"/>
    </source>
</evidence>
<dbReference type="AlphaFoldDB" id="A0AAU9KB63"/>
<proteinExistence type="predicted"/>
<sequence length="172" mass="19421">MEDLMETDESQENQNSLENVIGLFSSLNVQKAEDALMQGTKFSNLNSVEEANELSSTLNIQKFHPLQDFLIESELKNANLFEDDAIKYATILINSSLSSQQLAGALILRRLTCKAEIPYQKVIQSNILPSLIQLIPYSDEQFIYEVSYIILNIAGGDKSCNDYLLSQNSWIY</sequence>
<accession>A0AAU9KB63</accession>
<dbReference type="Proteomes" id="UP001162131">
    <property type="component" value="Unassembled WGS sequence"/>
</dbReference>
<dbReference type="SUPFAM" id="SSF48371">
    <property type="entry name" value="ARM repeat"/>
    <property type="match status" value="1"/>
</dbReference>